<name>A0A812JJB6_9DINO</name>
<feature type="domain" description="Protein kinase" evidence="12">
    <location>
        <begin position="74"/>
        <end position="347"/>
    </location>
</feature>
<evidence type="ECO:0000256" key="3">
    <source>
        <dbReference type="ARBA" id="ARBA00022679"/>
    </source>
</evidence>
<dbReference type="PANTHER" id="PTHR24363:SF0">
    <property type="entry name" value="SERINE_THREONINE KINASE LIKE DOMAIN CONTAINING 1"/>
    <property type="match status" value="1"/>
</dbReference>
<keyword evidence="5" id="KW-0418">Kinase</keyword>
<keyword evidence="3" id="KW-0808">Transferase</keyword>
<gene>
    <name evidence="13" type="primary">pkaA</name>
    <name evidence="13" type="ORF">SNAT2548_LOCUS6178</name>
</gene>
<dbReference type="Proteomes" id="UP000604046">
    <property type="component" value="Unassembled WGS sequence"/>
</dbReference>
<evidence type="ECO:0000256" key="4">
    <source>
        <dbReference type="ARBA" id="ARBA00022741"/>
    </source>
</evidence>
<comment type="catalytic activity">
    <reaction evidence="7">
        <text>L-threonyl-[protein] + ATP = O-phospho-L-threonyl-[protein] + ADP + H(+)</text>
        <dbReference type="Rhea" id="RHEA:46608"/>
        <dbReference type="Rhea" id="RHEA-COMP:11060"/>
        <dbReference type="Rhea" id="RHEA-COMP:11605"/>
        <dbReference type="ChEBI" id="CHEBI:15378"/>
        <dbReference type="ChEBI" id="CHEBI:30013"/>
        <dbReference type="ChEBI" id="CHEBI:30616"/>
        <dbReference type="ChEBI" id="CHEBI:61977"/>
        <dbReference type="ChEBI" id="CHEBI:456216"/>
        <dbReference type="EC" id="2.7.11.1"/>
    </reaction>
</comment>
<dbReference type="SUPFAM" id="SSF56112">
    <property type="entry name" value="Protein kinase-like (PK-like)"/>
    <property type="match status" value="1"/>
</dbReference>
<dbReference type="InterPro" id="IPR017441">
    <property type="entry name" value="Protein_kinase_ATP_BS"/>
</dbReference>
<dbReference type="EC" id="2.7.11.1" evidence="1"/>
<feature type="binding site" evidence="9">
    <location>
        <position position="111"/>
    </location>
    <ligand>
        <name>ATP</name>
        <dbReference type="ChEBI" id="CHEBI:30616"/>
    </ligand>
</feature>
<keyword evidence="6 9" id="KW-0067">ATP-binding</keyword>
<evidence type="ECO:0000256" key="10">
    <source>
        <dbReference type="SAM" id="Phobius"/>
    </source>
</evidence>
<accession>A0A812JJB6</accession>
<keyword evidence="10" id="KW-1133">Transmembrane helix</keyword>
<dbReference type="PANTHER" id="PTHR24363">
    <property type="entry name" value="SERINE/THREONINE PROTEIN KINASE"/>
    <property type="match status" value="1"/>
</dbReference>
<evidence type="ECO:0000256" key="11">
    <source>
        <dbReference type="SAM" id="SignalP"/>
    </source>
</evidence>
<dbReference type="Pfam" id="PF00069">
    <property type="entry name" value="Pkinase"/>
    <property type="match status" value="1"/>
</dbReference>
<evidence type="ECO:0000256" key="5">
    <source>
        <dbReference type="ARBA" id="ARBA00022777"/>
    </source>
</evidence>
<protein>
    <recommendedName>
        <fullName evidence="1">non-specific serine/threonine protein kinase</fullName>
        <ecNumber evidence="1">2.7.11.1</ecNumber>
    </recommendedName>
</protein>
<keyword evidence="10" id="KW-0472">Membrane</keyword>
<evidence type="ECO:0000256" key="6">
    <source>
        <dbReference type="ARBA" id="ARBA00022840"/>
    </source>
</evidence>
<dbReference type="SMART" id="SM00220">
    <property type="entry name" value="S_TKc"/>
    <property type="match status" value="1"/>
</dbReference>
<dbReference type="Gene3D" id="3.30.200.20">
    <property type="entry name" value="Phosphorylase Kinase, domain 1"/>
    <property type="match status" value="1"/>
</dbReference>
<dbReference type="InterPro" id="IPR008271">
    <property type="entry name" value="Ser/Thr_kinase_AS"/>
</dbReference>
<feature type="transmembrane region" description="Helical" evidence="10">
    <location>
        <begin position="412"/>
        <end position="434"/>
    </location>
</feature>
<dbReference type="EMBL" id="CAJNDS010000404">
    <property type="protein sequence ID" value="CAE7202925.1"/>
    <property type="molecule type" value="Genomic_DNA"/>
</dbReference>
<dbReference type="GO" id="GO:0004674">
    <property type="term" value="F:protein serine/threonine kinase activity"/>
    <property type="evidence" value="ECO:0007669"/>
    <property type="project" value="UniProtKB-KW"/>
</dbReference>
<keyword evidence="11" id="KW-0732">Signal</keyword>
<feature type="chain" id="PRO_5032555737" description="non-specific serine/threonine protein kinase" evidence="11">
    <location>
        <begin position="31"/>
        <end position="507"/>
    </location>
</feature>
<evidence type="ECO:0000313" key="14">
    <source>
        <dbReference type="Proteomes" id="UP000604046"/>
    </source>
</evidence>
<feature type="signal peptide" evidence="11">
    <location>
        <begin position="1"/>
        <end position="30"/>
    </location>
</feature>
<keyword evidence="2" id="KW-0723">Serine/threonine-protein kinase</keyword>
<dbReference type="PROSITE" id="PS00107">
    <property type="entry name" value="PROTEIN_KINASE_ATP"/>
    <property type="match status" value="1"/>
</dbReference>
<dbReference type="CDD" id="cd14014">
    <property type="entry name" value="STKc_PknB_like"/>
    <property type="match status" value="1"/>
</dbReference>
<dbReference type="OrthoDB" id="425790at2759"/>
<evidence type="ECO:0000256" key="2">
    <source>
        <dbReference type="ARBA" id="ARBA00022527"/>
    </source>
</evidence>
<evidence type="ECO:0000256" key="9">
    <source>
        <dbReference type="PROSITE-ProRule" id="PRU10141"/>
    </source>
</evidence>
<dbReference type="InterPro" id="IPR011009">
    <property type="entry name" value="Kinase-like_dom_sf"/>
</dbReference>
<sequence>MGTYRAHRVLGRHAAWALVVLIWQCRPCGFAPSVSSLKASSLQVVPLAVSRLRPVRLQSWARRAAGAGNEVEGFLLEEKLGAGSFGTTWQANVTDRCEVPNLSPGQKVALKLVRLEEGWATLDKFEREASVLQRLQHPAVPSYFGSVVKDRPDGQDFGLVSNIVNGKTLEEELRSGHWVATVENVKMLADTLLDVCVHLASFAPPIVHRDIKPQNILLEATSMDATEKPRWRTYLVDFGSAVLGSGTRTAEGTFGYMAPESFGRIFTPKSDLYSVGATLLYAATGLEPGALPQERLKVKFRTAFVGTVWERQEGWLLELLERLLEPAPEDRFSSAAEALAFLRQPWQPEVSIQMGQLPGVIAKKQATVEPPRGSRISVDRQGDQLRVLLPPVTWESRASIGAFGIAWTSFTAVWTAGVIAAGASFMALFSLPFWTAGAGMLKDTFGPLLRGAAELQIRRDRWMLSRVSGKVLEEGRTADLQCVIARSPNTGGLNVVLQEGLVSVTVS</sequence>
<evidence type="ECO:0000313" key="13">
    <source>
        <dbReference type="EMBL" id="CAE7202925.1"/>
    </source>
</evidence>
<organism evidence="13 14">
    <name type="scientific">Symbiodinium natans</name>
    <dbReference type="NCBI Taxonomy" id="878477"/>
    <lineage>
        <taxon>Eukaryota</taxon>
        <taxon>Sar</taxon>
        <taxon>Alveolata</taxon>
        <taxon>Dinophyceae</taxon>
        <taxon>Suessiales</taxon>
        <taxon>Symbiodiniaceae</taxon>
        <taxon>Symbiodinium</taxon>
    </lineage>
</organism>
<keyword evidence="14" id="KW-1185">Reference proteome</keyword>
<dbReference type="PROSITE" id="PS00108">
    <property type="entry name" value="PROTEIN_KINASE_ST"/>
    <property type="match status" value="1"/>
</dbReference>
<proteinExistence type="predicted"/>
<dbReference type="AlphaFoldDB" id="A0A812JJB6"/>
<keyword evidence="10" id="KW-0812">Transmembrane</keyword>
<dbReference type="PROSITE" id="PS50011">
    <property type="entry name" value="PROTEIN_KINASE_DOM"/>
    <property type="match status" value="1"/>
</dbReference>
<evidence type="ECO:0000259" key="12">
    <source>
        <dbReference type="PROSITE" id="PS50011"/>
    </source>
</evidence>
<keyword evidence="4 9" id="KW-0547">Nucleotide-binding</keyword>
<dbReference type="Gene3D" id="1.10.510.10">
    <property type="entry name" value="Transferase(Phosphotransferase) domain 1"/>
    <property type="match status" value="1"/>
</dbReference>
<reference evidence="13" key="1">
    <citation type="submission" date="2021-02" db="EMBL/GenBank/DDBJ databases">
        <authorList>
            <person name="Dougan E. K."/>
            <person name="Rhodes N."/>
            <person name="Thang M."/>
            <person name="Chan C."/>
        </authorList>
    </citation>
    <scope>NUCLEOTIDE SEQUENCE</scope>
</reference>
<evidence type="ECO:0000256" key="7">
    <source>
        <dbReference type="ARBA" id="ARBA00047899"/>
    </source>
</evidence>
<comment type="caution">
    <text evidence="13">The sequence shown here is derived from an EMBL/GenBank/DDBJ whole genome shotgun (WGS) entry which is preliminary data.</text>
</comment>
<evidence type="ECO:0000256" key="1">
    <source>
        <dbReference type="ARBA" id="ARBA00012513"/>
    </source>
</evidence>
<evidence type="ECO:0000256" key="8">
    <source>
        <dbReference type="ARBA" id="ARBA00048679"/>
    </source>
</evidence>
<dbReference type="InterPro" id="IPR000719">
    <property type="entry name" value="Prot_kinase_dom"/>
</dbReference>
<dbReference type="GO" id="GO:0005524">
    <property type="term" value="F:ATP binding"/>
    <property type="evidence" value="ECO:0007669"/>
    <property type="project" value="UniProtKB-UniRule"/>
</dbReference>
<comment type="catalytic activity">
    <reaction evidence="8">
        <text>L-seryl-[protein] + ATP = O-phospho-L-seryl-[protein] + ADP + H(+)</text>
        <dbReference type="Rhea" id="RHEA:17989"/>
        <dbReference type="Rhea" id="RHEA-COMP:9863"/>
        <dbReference type="Rhea" id="RHEA-COMP:11604"/>
        <dbReference type="ChEBI" id="CHEBI:15378"/>
        <dbReference type="ChEBI" id="CHEBI:29999"/>
        <dbReference type="ChEBI" id="CHEBI:30616"/>
        <dbReference type="ChEBI" id="CHEBI:83421"/>
        <dbReference type="ChEBI" id="CHEBI:456216"/>
        <dbReference type="EC" id="2.7.11.1"/>
    </reaction>
</comment>